<dbReference type="OrthoDB" id="3786946at2"/>
<reference evidence="2 3" key="1">
    <citation type="submission" date="2014-07" db="EMBL/GenBank/DDBJ databases">
        <title>Biosystematic studies on Modestobacter strains isolated from extreme hyper-arid desert soil and from historic building.</title>
        <authorList>
            <person name="Bukarasam K."/>
            <person name="Bull A."/>
            <person name="Girard G."/>
            <person name="van Wezel G."/>
            <person name="Goodfellow M."/>
        </authorList>
    </citation>
    <scope>NUCLEOTIDE SEQUENCE [LARGE SCALE GENOMIC DNA]</scope>
    <source>
        <strain evidence="2 3">KNN45-2b</strain>
    </source>
</reference>
<keyword evidence="1" id="KW-0812">Transmembrane</keyword>
<keyword evidence="3" id="KW-1185">Reference proteome</keyword>
<dbReference type="AlphaFoldDB" id="A0A098Y8P6"/>
<keyword evidence="1" id="KW-1133">Transmembrane helix</keyword>
<protein>
    <submittedName>
        <fullName evidence="2">Uncharacterized protein</fullName>
    </submittedName>
</protein>
<feature type="transmembrane region" description="Helical" evidence="1">
    <location>
        <begin position="112"/>
        <end position="132"/>
    </location>
</feature>
<name>A0A098Y8P6_9ACTN</name>
<feature type="transmembrane region" description="Helical" evidence="1">
    <location>
        <begin position="78"/>
        <end position="100"/>
    </location>
</feature>
<gene>
    <name evidence="2" type="ORF">IN07_07525</name>
</gene>
<dbReference type="RefSeq" id="WP_156119074.1">
    <property type="nucleotide sequence ID" value="NZ_JPMX01000024.1"/>
</dbReference>
<evidence type="ECO:0000313" key="3">
    <source>
        <dbReference type="Proteomes" id="UP000029713"/>
    </source>
</evidence>
<accession>A0A098Y8P6</accession>
<sequence>MSAVAQGTVSAPPRPVGRRRVALLAGSTVLAVAPYLAGILVPYYVNDLDVLPLAEVSSGAYDPKDLWPQGPLAGLTQLAGLLAISLTPLGLLAVLTAALTGLAPRRRRSAPVVTAGLALVALSCLAALAFYFSPMGAALMSWRLD</sequence>
<comment type="caution">
    <text evidence="2">The sequence shown here is derived from an EMBL/GenBank/DDBJ whole genome shotgun (WGS) entry which is preliminary data.</text>
</comment>
<evidence type="ECO:0000313" key="2">
    <source>
        <dbReference type="EMBL" id="KGH47243.1"/>
    </source>
</evidence>
<keyword evidence="1" id="KW-0472">Membrane</keyword>
<organism evidence="2 3">
    <name type="scientific">Modestobacter caceresii</name>
    <dbReference type="NCBI Taxonomy" id="1522368"/>
    <lineage>
        <taxon>Bacteria</taxon>
        <taxon>Bacillati</taxon>
        <taxon>Actinomycetota</taxon>
        <taxon>Actinomycetes</taxon>
        <taxon>Geodermatophilales</taxon>
        <taxon>Geodermatophilaceae</taxon>
        <taxon>Modestobacter</taxon>
    </lineage>
</organism>
<proteinExistence type="predicted"/>
<dbReference type="EMBL" id="JPMX01000024">
    <property type="protein sequence ID" value="KGH47243.1"/>
    <property type="molecule type" value="Genomic_DNA"/>
</dbReference>
<evidence type="ECO:0000256" key="1">
    <source>
        <dbReference type="SAM" id="Phobius"/>
    </source>
</evidence>
<dbReference type="Proteomes" id="UP000029713">
    <property type="component" value="Unassembled WGS sequence"/>
</dbReference>
<feature type="transmembrane region" description="Helical" evidence="1">
    <location>
        <begin position="21"/>
        <end position="45"/>
    </location>
</feature>